<reference evidence="1 2" key="1">
    <citation type="submission" date="2016-10" db="EMBL/GenBank/DDBJ databases">
        <authorList>
            <person name="de Groot N.N."/>
        </authorList>
    </citation>
    <scope>NUCLEOTIDE SEQUENCE [LARGE SCALE GENOMIC DNA]</scope>
    <source>
        <strain evidence="1 2">DSM 22012</strain>
    </source>
</reference>
<name>A0A1H5UUM7_9GAMM</name>
<keyword evidence="2" id="KW-1185">Reference proteome</keyword>
<dbReference type="EMBL" id="FNVQ01000001">
    <property type="protein sequence ID" value="SEF78654.1"/>
    <property type="molecule type" value="Genomic_DNA"/>
</dbReference>
<accession>A0A1H5UUM7</accession>
<dbReference type="AlphaFoldDB" id="A0A1H5UUM7"/>
<evidence type="ECO:0000313" key="1">
    <source>
        <dbReference type="EMBL" id="SEF78654.1"/>
    </source>
</evidence>
<dbReference type="Proteomes" id="UP000236745">
    <property type="component" value="Unassembled WGS sequence"/>
</dbReference>
<dbReference type="RefSeq" id="WP_104001496.1">
    <property type="nucleotide sequence ID" value="NZ_FNVQ01000001.1"/>
</dbReference>
<protein>
    <submittedName>
        <fullName evidence="1">Uncharacterized protein</fullName>
    </submittedName>
</protein>
<organism evidence="1 2">
    <name type="scientific">Marinobacterium lutimaris</name>
    <dbReference type="NCBI Taxonomy" id="568106"/>
    <lineage>
        <taxon>Bacteria</taxon>
        <taxon>Pseudomonadati</taxon>
        <taxon>Pseudomonadota</taxon>
        <taxon>Gammaproteobacteria</taxon>
        <taxon>Oceanospirillales</taxon>
        <taxon>Oceanospirillaceae</taxon>
        <taxon>Marinobacterium</taxon>
    </lineage>
</organism>
<proteinExistence type="predicted"/>
<dbReference type="OrthoDB" id="6120322at2"/>
<sequence length="83" mass="9240">MSQSLHQLVRQADELHKALANTAGSMEQLQYNLTGIQRCADQISSCLRKVGNNRTAALSARDTRKVMEELELAANELQELLSK</sequence>
<evidence type="ECO:0000313" key="2">
    <source>
        <dbReference type="Proteomes" id="UP000236745"/>
    </source>
</evidence>
<gene>
    <name evidence="1" type="ORF">SAMN05444390_101512</name>
</gene>